<dbReference type="InterPro" id="IPR010065">
    <property type="entry name" value="AA_ABC_transptr_permease_3TM"/>
</dbReference>
<evidence type="ECO:0000256" key="9">
    <source>
        <dbReference type="RuleBase" id="RU363032"/>
    </source>
</evidence>
<evidence type="ECO:0000256" key="5">
    <source>
        <dbReference type="ARBA" id="ARBA00022692"/>
    </source>
</evidence>
<sequence length="234" mass="25668">MDRFLFTFFNGEVMWEYLPKILSGMWVTTYLAAFVIATGLALGLLLAVLRSTLSQKMPAPLSWLAEALRLLIIFFVDVMRSVPPLVLIVLFFYGLPALGLDIAGLGATWLALSLVLAAFAEEIYWAGLIAVAKGQWEAARSTGLGFLQTLIYVVLPQAIRLTVPPLTNRTIAITKGTALGQVVAVQEILYQAYSGLSFSSNPSPLTLGALAYLVLFLPVVVAGRWIETRFAWRR</sequence>
<dbReference type="InterPro" id="IPR043429">
    <property type="entry name" value="ArtM/GltK/GlnP/TcyL/YhdX-like"/>
</dbReference>
<comment type="subcellular location">
    <subcellularLocation>
        <location evidence="1">Cell inner membrane</location>
        <topology evidence="1">Multi-pass membrane protein</topology>
    </subcellularLocation>
    <subcellularLocation>
        <location evidence="9">Cell membrane</location>
        <topology evidence="9">Multi-pass membrane protein</topology>
    </subcellularLocation>
</comment>
<name>A0A5C8PTN3_9HYPH</name>
<reference evidence="11 12" key="1">
    <citation type="submission" date="2019-06" db="EMBL/GenBank/DDBJ databases">
        <title>New taxonomy in bacterial strain CC-CFT640, isolated from vineyard.</title>
        <authorList>
            <person name="Lin S.-Y."/>
            <person name="Tsai C.-F."/>
            <person name="Young C.-C."/>
        </authorList>
    </citation>
    <scope>NUCLEOTIDE SEQUENCE [LARGE SCALE GENOMIC DNA]</scope>
    <source>
        <strain evidence="11 12">CC-CFT640</strain>
    </source>
</reference>
<dbReference type="AlphaFoldDB" id="A0A5C8PTN3"/>
<organism evidence="11 12">
    <name type="scientific">Vineibacter terrae</name>
    <dbReference type="NCBI Taxonomy" id="2586908"/>
    <lineage>
        <taxon>Bacteria</taxon>
        <taxon>Pseudomonadati</taxon>
        <taxon>Pseudomonadota</taxon>
        <taxon>Alphaproteobacteria</taxon>
        <taxon>Hyphomicrobiales</taxon>
        <taxon>Vineibacter</taxon>
    </lineage>
</organism>
<evidence type="ECO:0000256" key="1">
    <source>
        <dbReference type="ARBA" id="ARBA00004429"/>
    </source>
</evidence>
<evidence type="ECO:0000256" key="2">
    <source>
        <dbReference type="ARBA" id="ARBA00010072"/>
    </source>
</evidence>
<keyword evidence="6" id="KW-0029">Amino-acid transport</keyword>
<keyword evidence="4" id="KW-1003">Cell membrane</keyword>
<dbReference type="GO" id="GO:0043190">
    <property type="term" value="C:ATP-binding cassette (ABC) transporter complex"/>
    <property type="evidence" value="ECO:0007669"/>
    <property type="project" value="InterPro"/>
</dbReference>
<dbReference type="Proteomes" id="UP000321638">
    <property type="component" value="Unassembled WGS sequence"/>
</dbReference>
<evidence type="ECO:0000256" key="3">
    <source>
        <dbReference type="ARBA" id="ARBA00022448"/>
    </source>
</evidence>
<dbReference type="InterPro" id="IPR000515">
    <property type="entry name" value="MetI-like"/>
</dbReference>
<dbReference type="CDD" id="cd06261">
    <property type="entry name" value="TM_PBP2"/>
    <property type="match status" value="1"/>
</dbReference>
<dbReference type="Pfam" id="PF00528">
    <property type="entry name" value="BPD_transp_1"/>
    <property type="match status" value="1"/>
</dbReference>
<evidence type="ECO:0000256" key="6">
    <source>
        <dbReference type="ARBA" id="ARBA00022970"/>
    </source>
</evidence>
<feature type="transmembrane region" description="Helical" evidence="9">
    <location>
        <begin position="107"/>
        <end position="131"/>
    </location>
</feature>
<dbReference type="Gene3D" id="1.10.3720.10">
    <property type="entry name" value="MetI-like"/>
    <property type="match status" value="1"/>
</dbReference>
<feature type="domain" description="ABC transmembrane type-1" evidence="10">
    <location>
        <begin position="25"/>
        <end position="223"/>
    </location>
</feature>
<feature type="transmembrane region" description="Helical" evidence="9">
    <location>
        <begin position="24"/>
        <end position="49"/>
    </location>
</feature>
<dbReference type="GO" id="GO:0022857">
    <property type="term" value="F:transmembrane transporter activity"/>
    <property type="evidence" value="ECO:0007669"/>
    <property type="project" value="InterPro"/>
</dbReference>
<dbReference type="InterPro" id="IPR035906">
    <property type="entry name" value="MetI-like_sf"/>
</dbReference>
<feature type="transmembrane region" description="Helical" evidence="9">
    <location>
        <begin position="205"/>
        <end position="226"/>
    </location>
</feature>
<feature type="transmembrane region" description="Helical" evidence="9">
    <location>
        <begin position="70"/>
        <end position="95"/>
    </location>
</feature>
<dbReference type="PROSITE" id="PS50928">
    <property type="entry name" value="ABC_TM1"/>
    <property type="match status" value="1"/>
</dbReference>
<dbReference type="SUPFAM" id="SSF161098">
    <property type="entry name" value="MetI-like"/>
    <property type="match status" value="1"/>
</dbReference>
<dbReference type="GO" id="GO:0006865">
    <property type="term" value="P:amino acid transport"/>
    <property type="evidence" value="ECO:0007669"/>
    <property type="project" value="UniProtKB-KW"/>
</dbReference>
<keyword evidence="8 9" id="KW-0472">Membrane</keyword>
<evidence type="ECO:0000256" key="8">
    <source>
        <dbReference type="ARBA" id="ARBA00023136"/>
    </source>
</evidence>
<evidence type="ECO:0000259" key="10">
    <source>
        <dbReference type="PROSITE" id="PS50928"/>
    </source>
</evidence>
<dbReference type="NCBIfam" id="TIGR01726">
    <property type="entry name" value="HEQRo_perm_3TM"/>
    <property type="match status" value="1"/>
</dbReference>
<dbReference type="EMBL" id="VDUZ01000003">
    <property type="protein sequence ID" value="TXL81597.1"/>
    <property type="molecule type" value="Genomic_DNA"/>
</dbReference>
<proteinExistence type="inferred from homology"/>
<comment type="similarity">
    <text evidence="2">Belongs to the binding-protein-dependent transport system permease family. HisMQ subfamily.</text>
</comment>
<dbReference type="PANTHER" id="PTHR30614">
    <property type="entry name" value="MEMBRANE COMPONENT OF AMINO ACID ABC TRANSPORTER"/>
    <property type="match status" value="1"/>
</dbReference>
<dbReference type="RefSeq" id="WP_147845506.1">
    <property type="nucleotide sequence ID" value="NZ_VDUZ01000003.1"/>
</dbReference>
<comment type="caution">
    <text evidence="11">The sequence shown here is derived from an EMBL/GenBank/DDBJ whole genome shotgun (WGS) entry which is preliminary data.</text>
</comment>
<feature type="transmembrane region" description="Helical" evidence="9">
    <location>
        <begin position="143"/>
        <end position="159"/>
    </location>
</feature>
<protein>
    <submittedName>
        <fullName evidence="11">ABC transporter permease subunit</fullName>
    </submittedName>
</protein>
<accession>A0A5C8PTN3</accession>
<dbReference type="PANTHER" id="PTHR30614:SF0">
    <property type="entry name" value="L-CYSTINE TRANSPORT SYSTEM PERMEASE PROTEIN TCYL"/>
    <property type="match status" value="1"/>
</dbReference>
<dbReference type="OrthoDB" id="9809799at2"/>
<keyword evidence="12" id="KW-1185">Reference proteome</keyword>
<keyword evidence="7 9" id="KW-1133">Transmembrane helix</keyword>
<evidence type="ECO:0000256" key="7">
    <source>
        <dbReference type="ARBA" id="ARBA00022989"/>
    </source>
</evidence>
<evidence type="ECO:0000313" key="11">
    <source>
        <dbReference type="EMBL" id="TXL81597.1"/>
    </source>
</evidence>
<keyword evidence="5 9" id="KW-0812">Transmembrane</keyword>
<evidence type="ECO:0000256" key="4">
    <source>
        <dbReference type="ARBA" id="ARBA00022475"/>
    </source>
</evidence>
<gene>
    <name evidence="11" type="ORF">FHP25_03460</name>
</gene>
<evidence type="ECO:0000313" key="12">
    <source>
        <dbReference type="Proteomes" id="UP000321638"/>
    </source>
</evidence>
<keyword evidence="3 9" id="KW-0813">Transport</keyword>